<keyword evidence="6" id="KW-1185">Reference proteome</keyword>
<dbReference type="AlphaFoldDB" id="A0A953N6D5"/>
<evidence type="ECO:0000313" key="6">
    <source>
        <dbReference type="Proteomes" id="UP000739565"/>
    </source>
</evidence>
<dbReference type="CDD" id="cd06330">
    <property type="entry name" value="PBP1_As_SBP-like"/>
    <property type="match status" value="1"/>
</dbReference>
<feature type="chain" id="PRO_5037670960" evidence="3">
    <location>
        <begin position="23"/>
        <end position="425"/>
    </location>
</feature>
<dbReference type="Gene3D" id="3.40.50.2300">
    <property type="match status" value="2"/>
</dbReference>
<comment type="caution">
    <text evidence="5">The sequence shown here is derived from an EMBL/GenBank/DDBJ whole genome shotgun (WGS) entry which is preliminary data.</text>
</comment>
<dbReference type="SUPFAM" id="SSF53822">
    <property type="entry name" value="Periplasmic binding protein-like I"/>
    <property type="match status" value="1"/>
</dbReference>
<accession>A0A953N6D5</accession>
<feature type="signal peptide" evidence="3">
    <location>
        <begin position="1"/>
        <end position="22"/>
    </location>
</feature>
<dbReference type="InterPro" id="IPR028081">
    <property type="entry name" value="Leu-bd"/>
</dbReference>
<proteinExistence type="inferred from homology"/>
<name>A0A953N6D5_9BURK</name>
<dbReference type="PANTHER" id="PTHR30483">
    <property type="entry name" value="LEUCINE-SPECIFIC-BINDING PROTEIN"/>
    <property type="match status" value="1"/>
</dbReference>
<keyword evidence="2 3" id="KW-0732">Signal</keyword>
<dbReference type="EMBL" id="JAHXRI010000006">
    <property type="protein sequence ID" value="MBZ1349757.1"/>
    <property type="molecule type" value="Genomic_DNA"/>
</dbReference>
<dbReference type="Proteomes" id="UP000739565">
    <property type="component" value="Unassembled WGS sequence"/>
</dbReference>
<gene>
    <name evidence="5" type="ORF">KZZ10_03785</name>
</gene>
<evidence type="ECO:0000256" key="2">
    <source>
        <dbReference type="ARBA" id="ARBA00022729"/>
    </source>
</evidence>
<dbReference type="PANTHER" id="PTHR30483:SF37">
    <property type="entry name" value="ABC TRANSPORTER SUBSTRATE-BINDING PROTEIN"/>
    <property type="match status" value="1"/>
</dbReference>
<dbReference type="InterPro" id="IPR028082">
    <property type="entry name" value="Peripla_BP_I"/>
</dbReference>
<sequence length="425" mass="45662">MNFRKSVLAALFTGAFAVSAQAQAPAEVKLGLVTILSGPAASPFGVPARNAAELMLEQFNAGTAPAPYNKKGFGGSVVKAQLIDEAGTTTSVVTEYRNLVQRDKVDLIVGYISSGNCLAITPVAEELKTVTLLFDCGTPRIFEDGKKNYVFRAVNHATADSVGLVRYLKAKKPDVKTFSGINQNYAWGQDSWNDFEAAMKQLYPQSAVKTSQMPKLFAGQYSAEVSALMGSKSEVVHTSFWGGDLEAFILQSVPRGLFKNSEVALIAGETAMFRLASKIPDGTIIGARGPYGVFAPDTPLNKWFRDAFIDRYNVAPNYTAYQMAHSIMAAKLAYEKAMDANGGKKPSTEQLAAGLRGLTYEGPGGVHKLALNNGHQAISETAYGRTKLVNGQMTIVDMMRFPAEQVMPPDGVKSADWIAGGMKAK</sequence>
<dbReference type="RefSeq" id="WP_259660178.1">
    <property type="nucleotide sequence ID" value="NZ_JAHXRI010000006.1"/>
</dbReference>
<comment type="similarity">
    <text evidence="1">Belongs to the leucine-binding protein family.</text>
</comment>
<protein>
    <submittedName>
        <fullName evidence="5">ABC transporter substrate-binding protein</fullName>
    </submittedName>
</protein>
<feature type="domain" description="Leucine-binding protein" evidence="4">
    <location>
        <begin position="27"/>
        <end position="380"/>
    </location>
</feature>
<evidence type="ECO:0000313" key="5">
    <source>
        <dbReference type="EMBL" id="MBZ1349757.1"/>
    </source>
</evidence>
<dbReference type="InterPro" id="IPR051010">
    <property type="entry name" value="BCAA_transport"/>
</dbReference>
<evidence type="ECO:0000259" key="4">
    <source>
        <dbReference type="Pfam" id="PF13458"/>
    </source>
</evidence>
<reference evidence="5" key="1">
    <citation type="submission" date="2021-07" db="EMBL/GenBank/DDBJ databases">
        <title>New genus and species of the family Alcaligenaceae.</title>
        <authorList>
            <person name="Hahn M.W."/>
        </authorList>
    </citation>
    <scope>NUCLEOTIDE SEQUENCE</scope>
    <source>
        <strain evidence="5">LF4-65</strain>
    </source>
</reference>
<evidence type="ECO:0000256" key="3">
    <source>
        <dbReference type="SAM" id="SignalP"/>
    </source>
</evidence>
<dbReference type="Pfam" id="PF13458">
    <property type="entry name" value="Peripla_BP_6"/>
    <property type="match status" value="1"/>
</dbReference>
<evidence type="ECO:0000256" key="1">
    <source>
        <dbReference type="ARBA" id="ARBA00010062"/>
    </source>
</evidence>
<organism evidence="5 6">
    <name type="scientific">Zwartia hollandica</name>
    <dbReference type="NCBI Taxonomy" id="324606"/>
    <lineage>
        <taxon>Bacteria</taxon>
        <taxon>Pseudomonadati</taxon>
        <taxon>Pseudomonadota</taxon>
        <taxon>Betaproteobacteria</taxon>
        <taxon>Burkholderiales</taxon>
        <taxon>Alcaligenaceae</taxon>
        <taxon>Zwartia</taxon>
    </lineage>
</organism>